<keyword evidence="4" id="KW-0175">Coiled coil</keyword>
<dbReference type="PANTHER" id="PTHR10901">
    <property type="entry name" value="TROPOMODULIN"/>
    <property type="match status" value="1"/>
</dbReference>
<dbReference type="Pfam" id="PF03250">
    <property type="entry name" value="Tropomodulin"/>
    <property type="match status" value="1"/>
</dbReference>
<evidence type="ECO:0000313" key="10">
    <source>
        <dbReference type="Proteomes" id="UP000694569"/>
    </source>
</evidence>
<evidence type="ECO:0000256" key="6">
    <source>
        <dbReference type="ARBA" id="ARBA00037833"/>
    </source>
</evidence>
<keyword evidence="5" id="KW-0206">Cytoskeleton</keyword>
<dbReference type="SUPFAM" id="SSF52047">
    <property type="entry name" value="RNI-like"/>
    <property type="match status" value="1"/>
</dbReference>
<evidence type="ECO:0000256" key="3">
    <source>
        <dbReference type="ARBA" id="ARBA00022490"/>
    </source>
</evidence>
<feature type="compositionally biased region" description="Basic and acidic residues" evidence="8">
    <location>
        <begin position="537"/>
        <end position="547"/>
    </location>
</feature>
<name>A0A8C5WJF1_9ANUR</name>
<dbReference type="GO" id="GO:0007015">
    <property type="term" value="P:actin filament organization"/>
    <property type="evidence" value="ECO:0007669"/>
    <property type="project" value="TreeGrafter"/>
</dbReference>
<evidence type="ECO:0000256" key="4">
    <source>
        <dbReference type="ARBA" id="ARBA00023054"/>
    </source>
</evidence>
<dbReference type="GO" id="GO:0006936">
    <property type="term" value="P:muscle contraction"/>
    <property type="evidence" value="ECO:0007669"/>
    <property type="project" value="TreeGrafter"/>
</dbReference>
<sequence>MSQHSQDSSDLDELFGEIDEDEILATLSPEELRELQSEIEVLAPDPKVPVGMIQKDQTGKAPTGQFDHRSLIDYLHWEKESNRMLEEERVPVTLLPSERNIAMAETEQAMSQKEKDTETQDLQERLQVNKIEENIEQIEDTTEDETKVDQQTPQSNSNSDQESLNICNTEVVEENCACPPTITEDEDVSSIIERQPSPESIKNEAETTLDTTDTTLDMTDTTLDMTDTTLDMTDTVEEKSDDKKPVEKVSKLNIPKKLAVDASFIKMSARPSGNQTNLDRTLQNIKENNPDITDVNLNNIENIPKEMLINYVNSLKKNKHVKSFSMANVGADENVAFALANMLRENRSIITLNIESNFISGKGIVAVMRCLQFNEYLTELRFHNQRHMLGHHAEMEISRLLKANNTLLKIGYHFELPGPRMVVTNLLSRNQDKQRQKRKEEQKQQQKQDQEEIISLLENGFGLGIPPELWEMLGRPLPTAKLQTIQEEPTPSVSRNLRPIQNKEKPTRIPDSQNQPQPPSFQAVKLKKPQTKSMAQRLREQEDKTSLRDMIQLKRTRPVSSTSENSRMSEKTNLKDVIKTLKPVPRNRPPPIVNLTPRDELLKDIRHSNVAYLKSVRIPLLFSFLFSKAIQILASCVY</sequence>
<evidence type="ECO:0000256" key="5">
    <source>
        <dbReference type="ARBA" id="ARBA00023212"/>
    </source>
</evidence>
<reference evidence="9" key="2">
    <citation type="submission" date="2025-09" db="UniProtKB">
        <authorList>
            <consortium name="Ensembl"/>
        </authorList>
    </citation>
    <scope>IDENTIFICATION</scope>
</reference>
<dbReference type="Proteomes" id="UP000694569">
    <property type="component" value="Unplaced"/>
</dbReference>
<dbReference type="Ensembl" id="ENSLLET00000044078.1">
    <property type="protein sequence ID" value="ENSLLEP00000042385.1"/>
    <property type="gene ID" value="ENSLLEG00000026945.1"/>
</dbReference>
<evidence type="ECO:0000256" key="7">
    <source>
        <dbReference type="ARBA" id="ARBA00070923"/>
    </source>
</evidence>
<dbReference type="InterPro" id="IPR004934">
    <property type="entry name" value="TMOD"/>
</dbReference>
<feature type="compositionally biased region" description="Acidic residues" evidence="8">
    <location>
        <begin position="134"/>
        <end position="143"/>
    </location>
</feature>
<dbReference type="GO" id="GO:0005865">
    <property type="term" value="C:striated muscle thin filament"/>
    <property type="evidence" value="ECO:0007669"/>
    <property type="project" value="TreeGrafter"/>
</dbReference>
<feature type="region of interest" description="Disordered" evidence="8">
    <location>
        <begin position="484"/>
        <end position="550"/>
    </location>
</feature>
<comment type="subcellular location">
    <subcellularLocation>
        <location evidence="1">Cytoplasm</location>
        <location evidence="1">Cytoskeleton</location>
    </subcellularLocation>
    <subcellularLocation>
        <location evidence="6">Cytoplasm</location>
        <location evidence="6">Myofibril</location>
        <location evidence="6">Sarcomere</location>
        <location evidence="6">M line</location>
    </subcellularLocation>
</comment>
<dbReference type="PANTHER" id="PTHR10901:SF3">
    <property type="entry name" value="LEIOMODIN-3"/>
    <property type="match status" value="1"/>
</dbReference>
<organism evidence="9 10">
    <name type="scientific">Leptobrachium leishanense</name>
    <name type="common">Leishan spiny toad</name>
    <dbReference type="NCBI Taxonomy" id="445787"/>
    <lineage>
        <taxon>Eukaryota</taxon>
        <taxon>Metazoa</taxon>
        <taxon>Chordata</taxon>
        <taxon>Craniata</taxon>
        <taxon>Vertebrata</taxon>
        <taxon>Euteleostomi</taxon>
        <taxon>Amphibia</taxon>
        <taxon>Batrachia</taxon>
        <taxon>Anura</taxon>
        <taxon>Pelobatoidea</taxon>
        <taxon>Megophryidae</taxon>
        <taxon>Leptobrachium</taxon>
    </lineage>
</organism>
<dbReference type="GO" id="GO:0051694">
    <property type="term" value="P:pointed-end actin filament capping"/>
    <property type="evidence" value="ECO:0007669"/>
    <property type="project" value="InterPro"/>
</dbReference>
<feature type="compositionally biased region" description="Polar residues" evidence="8">
    <location>
        <begin position="149"/>
        <end position="163"/>
    </location>
</feature>
<dbReference type="GeneTree" id="ENSGT00940000159731"/>
<dbReference type="GO" id="GO:0030239">
    <property type="term" value="P:myofibril assembly"/>
    <property type="evidence" value="ECO:0007669"/>
    <property type="project" value="TreeGrafter"/>
</dbReference>
<evidence type="ECO:0000313" key="9">
    <source>
        <dbReference type="Ensembl" id="ENSLLEP00000042385.1"/>
    </source>
</evidence>
<dbReference type="InterPro" id="IPR032675">
    <property type="entry name" value="LRR_dom_sf"/>
</dbReference>
<feature type="region of interest" description="Disordered" evidence="8">
    <location>
        <begin position="132"/>
        <end position="163"/>
    </location>
</feature>
<keyword evidence="3" id="KW-0963">Cytoplasm</keyword>
<evidence type="ECO:0000256" key="1">
    <source>
        <dbReference type="ARBA" id="ARBA00004245"/>
    </source>
</evidence>
<keyword evidence="10" id="KW-1185">Reference proteome</keyword>
<dbReference type="FunFam" id="3.80.10.10:FF:000078">
    <property type="entry name" value="Leiomodin 3"/>
    <property type="match status" value="1"/>
</dbReference>
<reference evidence="9" key="1">
    <citation type="submission" date="2025-08" db="UniProtKB">
        <authorList>
            <consortium name="Ensembl"/>
        </authorList>
    </citation>
    <scope>IDENTIFICATION</scope>
</reference>
<dbReference type="OrthoDB" id="2163268at2759"/>
<dbReference type="Gene3D" id="3.80.10.10">
    <property type="entry name" value="Ribonuclease Inhibitor"/>
    <property type="match status" value="1"/>
</dbReference>
<gene>
    <name evidence="9" type="primary">LMOD3</name>
</gene>
<evidence type="ECO:0000256" key="8">
    <source>
        <dbReference type="SAM" id="MobiDB-lite"/>
    </source>
</evidence>
<feature type="compositionally biased region" description="Polar residues" evidence="8">
    <location>
        <begin position="484"/>
        <end position="495"/>
    </location>
</feature>
<evidence type="ECO:0000256" key="2">
    <source>
        <dbReference type="ARBA" id="ARBA00009345"/>
    </source>
</evidence>
<proteinExistence type="inferred from homology"/>
<dbReference type="AlphaFoldDB" id="A0A8C5WJF1"/>
<comment type="similarity">
    <text evidence="2">Belongs to the tropomodulin family.</text>
</comment>
<feature type="region of interest" description="Disordered" evidence="8">
    <location>
        <begin position="430"/>
        <end position="450"/>
    </location>
</feature>
<dbReference type="GO" id="GO:0005523">
    <property type="term" value="F:tropomyosin binding"/>
    <property type="evidence" value="ECO:0007669"/>
    <property type="project" value="InterPro"/>
</dbReference>
<accession>A0A8C5WJF1</accession>
<dbReference type="GO" id="GO:0031430">
    <property type="term" value="C:M band"/>
    <property type="evidence" value="ECO:0007669"/>
    <property type="project" value="UniProtKB-SubCell"/>
</dbReference>
<protein>
    <recommendedName>
        <fullName evidence="7">Leiomodin-3</fullName>
    </recommendedName>
</protein>